<organism evidence="1 2">
    <name type="scientific">Penicillium arizonense</name>
    <dbReference type="NCBI Taxonomy" id="1835702"/>
    <lineage>
        <taxon>Eukaryota</taxon>
        <taxon>Fungi</taxon>
        <taxon>Dikarya</taxon>
        <taxon>Ascomycota</taxon>
        <taxon>Pezizomycotina</taxon>
        <taxon>Eurotiomycetes</taxon>
        <taxon>Eurotiomycetidae</taxon>
        <taxon>Eurotiales</taxon>
        <taxon>Aspergillaceae</taxon>
        <taxon>Penicillium</taxon>
    </lineage>
</organism>
<gene>
    <name evidence="1" type="ORF">PENARI_c101G05182</name>
</gene>
<protein>
    <submittedName>
        <fullName evidence="1">Uncharacterized protein</fullName>
    </submittedName>
</protein>
<dbReference type="AlphaFoldDB" id="A0A1F5L1N8"/>
<dbReference type="GeneID" id="34582570"/>
<sequence>MNVLISEGPAVEVVIVDMMVLHLNRSGDHHRINKEYDLSSTLGYKKAYPPE</sequence>
<evidence type="ECO:0000313" key="1">
    <source>
        <dbReference type="EMBL" id="OGE46841.1"/>
    </source>
</evidence>
<name>A0A1F5L1N8_PENAI</name>
<reference evidence="1 2" key="1">
    <citation type="journal article" date="2016" name="Sci. Rep.">
        <title>Penicillium arizonense, a new, genome sequenced fungal species, reveals a high chemical diversity in secreted metabolites.</title>
        <authorList>
            <person name="Grijseels S."/>
            <person name="Nielsen J.C."/>
            <person name="Randelovic M."/>
            <person name="Nielsen J."/>
            <person name="Nielsen K.F."/>
            <person name="Workman M."/>
            <person name="Frisvad J.C."/>
        </authorList>
    </citation>
    <scope>NUCLEOTIDE SEQUENCE [LARGE SCALE GENOMIC DNA]</scope>
    <source>
        <strain evidence="1 2">CBS 141311</strain>
    </source>
</reference>
<proteinExistence type="predicted"/>
<dbReference type="RefSeq" id="XP_022482308.1">
    <property type="nucleotide sequence ID" value="XM_022637836.1"/>
</dbReference>
<evidence type="ECO:0000313" key="2">
    <source>
        <dbReference type="Proteomes" id="UP000177622"/>
    </source>
</evidence>
<dbReference type="EMBL" id="LXJU01000101">
    <property type="protein sequence ID" value="OGE46841.1"/>
    <property type="molecule type" value="Genomic_DNA"/>
</dbReference>
<accession>A0A1F5L1N8</accession>
<keyword evidence="2" id="KW-1185">Reference proteome</keyword>
<dbReference type="Proteomes" id="UP000177622">
    <property type="component" value="Unassembled WGS sequence"/>
</dbReference>
<comment type="caution">
    <text evidence="1">The sequence shown here is derived from an EMBL/GenBank/DDBJ whole genome shotgun (WGS) entry which is preliminary data.</text>
</comment>